<evidence type="ECO:0000313" key="1">
    <source>
        <dbReference type="EMBL" id="OPC83414.1"/>
    </source>
</evidence>
<proteinExistence type="predicted"/>
<gene>
    <name evidence="1" type="ORF">B4N89_22930</name>
</gene>
<accession>A0A1T3P334</accession>
<dbReference type="EMBL" id="MWQN01000001">
    <property type="protein sequence ID" value="OPC83414.1"/>
    <property type="molecule type" value="Genomic_DNA"/>
</dbReference>
<dbReference type="InterPro" id="IPR036178">
    <property type="entry name" value="Formintransfe-cycloase-like_sf"/>
</dbReference>
<dbReference type="Proteomes" id="UP000190037">
    <property type="component" value="Unassembled WGS sequence"/>
</dbReference>
<keyword evidence="2" id="KW-1185">Reference proteome</keyword>
<dbReference type="STRING" id="159449.B4N89_22930"/>
<dbReference type="SUPFAM" id="SSF101262">
    <property type="entry name" value="Methenyltetrahydrofolate cyclohydrolase-like"/>
    <property type="match status" value="1"/>
</dbReference>
<evidence type="ECO:0008006" key="3">
    <source>
        <dbReference type="Google" id="ProtNLM"/>
    </source>
</evidence>
<protein>
    <recommendedName>
        <fullName evidence="3">Cyclodeaminase/cyclohydrolase domain-containing protein</fullName>
    </recommendedName>
</protein>
<organism evidence="1 2">
    <name type="scientific">Embleya scabrispora</name>
    <dbReference type="NCBI Taxonomy" id="159449"/>
    <lineage>
        <taxon>Bacteria</taxon>
        <taxon>Bacillati</taxon>
        <taxon>Actinomycetota</taxon>
        <taxon>Actinomycetes</taxon>
        <taxon>Kitasatosporales</taxon>
        <taxon>Streptomycetaceae</taxon>
        <taxon>Embleya</taxon>
    </lineage>
</organism>
<comment type="caution">
    <text evidence="1">The sequence shown here is derived from an EMBL/GenBank/DDBJ whole genome shotgun (WGS) entry which is preliminary data.</text>
</comment>
<reference evidence="1 2" key="1">
    <citation type="submission" date="2017-03" db="EMBL/GenBank/DDBJ databases">
        <title>Draft genome sequence of Streptomyces scabrisporus NF3, endophyte isolated from Amphipterygium adstringens.</title>
        <authorList>
            <person name="Vazquez M."/>
            <person name="Ceapa C.D."/>
            <person name="Rodriguez Luna D."/>
            <person name="Sanchez Esquivel S."/>
        </authorList>
    </citation>
    <scope>NUCLEOTIDE SEQUENCE [LARGE SCALE GENOMIC DNA]</scope>
    <source>
        <strain evidence="1 2">NF3</strain>
    </source>
</reference>
<name>A0A1T3P334_9ACTN</name>
<dbReference type="AlphaFoldDB" id="A0A1T3P334"/>
<evidence type="ECO:0000313" key="2">
    <source>
        <dbReference type="Proteomes" id="UP000190037"/>
    </source>
</evidence>
<dbReference type="Gene3D" id="1.20.120.680">
    <property type="entry name" value="Formiminotetrahydrofolate cyclodeaminase monomer, up-and-down helical bundle"/>
    <property type="match status" value="1"/>
</dbReference>
<dbReference type="GO" id="GO:0003824">
    <property type="term" value="F:catalytic activity"/>
    <property type="evidence" value="ECO:0007669"/>
    <property type="project" value="InterPro"/>
</dbReference>
<sequence>MCKEDPLREQTIGEHLDRLASPDVRVRGAAAALQAAQAAALVERAAALALHTTDAEETMRAARAEAGRMRERAMRAGHAAREASERSGSGVDSAEVPLRIAALAADLIGLAGTVRDGADDDVLPYLVAAAASARAALEASAAWVSLLVADGGGRDVRVRMTRHLSAVADAEEIVDRARAAA</sequence>